<dbReference type="Pfam" id="PF13561">
    <property type="entry name" value="adh_short_C2"/>
    <property type="match status" value="1"/>
</dbReference>
<dbReference type="SMART" id="SM00822">
    <property type="entry name" value="PKS_KR"/>
    <property type="match status" value="1"/>
</dbReference>
<sequence length="254" mass="25742">MDGAADMSGRVAVVTGGSRGIGAAICERLAERGASVVIGYRSDEEAAKATADRIAEAGGPPAEPRRFDVADHAAVTAEMNAVARAHGRLDVLVNNAGVGDAAAVLPTTPVEEWAAPVHTNLMGTLHCIRAASMHLLAGGRGAVVNIASIAALTGIPGLSGYAASKAGILGMTRALGREYARHGVRVNAVAPGYTDGTGMVARIDGPSLEGIVDRVAMRRLGEPREIAHAAAFLASDEAGYITGQTLVVDGGFTA</sequence>
<evidence type="ECO:0000313" key="5">
    <source>
        <dbReference type="Proteomes" id="UP000572635"/>
    </source>
</evidence>
<dbReference type="GO" id="GO:0006633">
    <property type="term" value="P:fatty acid biosynthetic process"/>
    <property type="evidence" value="ECO:0007669"/>
    <property type="project" value="TreeGrafter"/>
</dbReference>
<protein>
    <submittedName>
        <fullName evidence="4">3-oxoacyl-[acyl-carrier protein] reductase</fullName>
        <ecNumber evidence="4">1.1.1.100</ecNumber>
    </submittedName>
</protein>
<evidence type="ECO:0000256" key="1">
    <source>
        <dbReference type="ARBA" id="ARBA00006484"/>
    </source>
</evidence>
<dbReference type="PANTHER" id="PTHR42760:SF133">
    <property type="entry name" value="3-OXOACYL-[ACYL-CARRIER-PROTEIN] REDUCTASE"/>
    <property type="match status" value="1"/>
</dbReference>
<feature type="domain" description="Ketoreductase" evidence="3">
    <location>
        <begin position="10"/>
        <end position="226"/>
    </location>
</feature>
<dbReference type="InterPro" id="IPR020904">
    <property type="entry name" value="Sc_DH/Rdtase_CS"/>
</dbReference>
<dbReference type="GO" id="GO:0004316">
    <property type="term" value="F:3-oxoacyl-[acyl-carrier-protein] reductase (NADPH) activity"/>
    <property type="evidence" value="ECO:0007669"/>
    <property type="project" value="UniProtKB-EC"/>
</dbReference>
<evidence type="ECO:0000259" key="3">
    <source>
        <dbReference type="SMART" id="SM00822"/>
    </source>
</evidence>
<dbReference type="PRINTS" id="PR00080">
    <property type="entry name" value="SDRFAMILY"/>
</dbReference>
<dbReference type="GO" id="GO:0048038">
    <property type="term" value="F:quinone binding"/>
    <property type="evidence" value="ECO:0007669"/>
    <property type="project" value="TreeGrafter"/>
</dbReference>
<gene>
    <name evidence="4" type="ORF">HDA36_001668</name>
</gene>
<reference evidence="4 5" key="1">
    <citation type="submission" date="2020-08" db="EMBL/GenBank/DDBJ databases">
        <title>Sequencing the genomes of 1000 actinobacteria strains.</title>
        <authorList>
            <person name="Klenk H.-P."/>
        </authorList>
    </citation>
    <scope>NUCLEOTIDE SEQUENCE [LARGE SCALE GENOMIC DNA]</scope>
    <source>
        <strain evidence="4 5">DSM 44551</strain>
    </source>
</reference>
<dbReference type="PRINTS" id="PR00081">
    <property type="entry name" value="GDHRDH"/>
</dbReference>
<organism evidence="4 5">
    <name type="scientific">Nocardiopsis composta</name>
    <dbReference type="NCBI Taxonomy" id="157465"/>
    <lineage>
        <taxon>Bacteria</taxon>
        <taxon>Bacillati</taxon>
        <taxon>Actinomycetota</taxon>
        <taxon>Actinomycetes</taxon>
        <taxon>Streptosporangiales</taxon>
        <taxon>Nocardiopsidaceae</taxon>
        <taxon>Nocardiopsis</taxon>
    </lineage>
</organism>
<dbReference type="InterPro" id="IPR002347">
    <property type="entry name" value="SDR_fam"/>
</dbReference>
<accession>A0A7W8QJV7</accession>
<name>A0A7W8QJV7_9ACTN</name>
<dbReference type="RefSeq" id="WP_221331497.1">
    <property type="nucleotide sequence ID" value="NZ_BAAAJD010000029.1"/>
</dbReference>
<comment type="similarity">
    <text evidence="1">Belongs to the short-chain dehydrogenases/reductases (SDR) family.</text>
</comment>
<proteinExistence type="inferred from homology"/>
<evidence type="ECO:0000313" key="4">
    <source>
        <dbReference type="EMBL" id="MBB5431584.1"/>
    </source>
</evidence>
<dbReference type="InterPro" id="IPR057326">
    <property type="entry name" value="KR_dom"/>
</dbReference>
<dbReference type="PANTHER" id="PTHR42760">
    <property type="entry name" value="SHORT-CHAIN DEHYDROGENASES/REDUCTASES FAMILY MEMBER"/>
    <property type="match status" value="1"/>
</dbReference>
<dbReference type="Proteomes" id="UP000572635">
    <property type="component" value="Unassembled WGS sequence"/>
</dbReference>
<dbReference type="EC" id="1.1.1.100" evidence="4"/>
<keyword evidence="2 4" id="KW-0560">Oxidoreductase</keyword>
<dbReference type="InterPro" id="IPR036291">
    <property type="entry name" value="NAD(P)-bd_dom_sf"/>
</dbReference>
<evidence type="ECO:0000256" key="2">
    <source>
        <dbReference type="ARBA" id="ARBA00023002"/>
    </source>
</evidence>
<comment type="caution">
    <text evidence="4">The sequence shown here is derived from an EMBL/GenBank/DDBJ whole genome shotgun (WGS) entry which is preliminary data.</text>
</comment>
<dbReference type="AlphaFoldDB" id="A0A7W8QJV7"/>
<dbReference type="FunFam" id="3.40.50.720:FF:000173">
    <property type="entry name" value="3-oxoacyl-[acyl-carrier protein] reductase"/>
    <property type="match status" value="1"/>
</dbReference>
<dbReference type="EMBL" id="JACHDB010000001">
    <property type="protein sequence ID" value="MBB5431584.1"/>
    <property type="molecule type" value="Genomic_DNA"/>
</dbReference>
<dbReference type="SUPFAM" id="SSF51735">
    <property type="entry name" value="NAD(P)-binding Rossmann-fold domains"/>
    <property type="match status" value="1"/>
</dbReference>
<dbReference type="Gene3D" id="3.40.50.720">
    <property type="entry name" value="NAD(P)-binding Rossmann-like Domain"/>
    <property type="match status" value="1"/>
</dbReference>
<keyword evidence="5" id="KW-1185">Reference proteome</keyword>
<dbReference type="PROSITE" id="PS00061">
    <property type="entry name" value="ADH_SHORT"/>
    <property type="match status" value="1"/>
</dbReference>